<reference evidence="3 4" key="1">
    <citation type="submission" date="2014-10" db="EMBL/GenBank/DDBJ databases">
        <title>Whole genome sequence of Francisella endociliophora strain FSC1006, isolated from a laboratory culture of the marine ciliate Euplotes raikovi.</title>
        <authorList>
            <person name="Granberg M."/>
            <person name="Backman S."/>
            <person name="Lundmark E."/>
            <person name="Nilsson E."/>
            <person name="Karlsson E."/>
            <person name="Thelaus J."/>
            <person name="Ohrman C."/>
            <person name="Larkeryd A."/>
            <person name="Stenberg P."/>
        </authorList>
    </citation>
    <scope>NUCLEOTIDE SEQUENCE [LARGE SCALE GENOMIC DNA]</scope>
    <source>
        <strain evidence="3 4">FSC1006</strain>
    </source>
</reference>
<protein>
    <submittedName>
        <fullName evidence="3">Glutathione S-transferase</fullName>
    </submittedName>
</protein>
<dbReference type="SFLD" id="SFLDG01200">
    <property type="entry name" value="SUF1.1"/>
    <property type="match status" value="1"/>
</dbReference>
<dbReference type="Gene3D" id="1.20.1050.10">
    <property type="match status" value="1"/>
</dbReference>
<dbReference type="SUPFAM" id="SSF52833">
    <property type="entry name" value="Thioredoxin-like"/>
    <property type="match status" value="1"/>
</dbReference>
<evidence type="ECO:0000313" key="4">
    <source>
        <dbReference type="Proteomes" id="UP000029672"/>
    </source>
</evidence>
<dbReference type="Pfam" id="PF17171">
    <property type="entry name" value="GST_C_6"/>
    <property type="match status" value="1"/>
</dbReference>
<name>A0A097ERH6_9GAMM</name>
<dbReference type="InterPro" id="IPR012336">
    <property type="entry name" value="Thioredoxin-like_fold"/>
</dbReference>
<evidence type="ECO:0000313" key="3">
    <source>
        <dbReference type="EMBL" id="AIT10147.1"/>
    </source>
</evidence>
<dbReference type="Gene3D" id="3.40.30.10">
    <property type="entry name" value="Glutaredoxin"/>
    <property type="match status" value="1"/>
</dbReference>
<dbReference type="KEGG" id="frf:LO80_09305"/>
<dbReference type="InterPro" id="IPR036249">
    <property type="entry name" value="Thioredoxin-like_sf"/>
</dbReference>
<dbReference type="PANTHER" id="PTHR12289:SF41">
    <property type="entry name" value="FAILED AXON CONNECTIONS-RELATED"/>
    <property type="match status" value="1"/>
</dbReference>
<dbReference type="InterPro" id="IPR033468">
    <property type="entry name" value="Metaxin_GST"/>
</dbReference>
<organism evidence="3 4">
    <name type="scientific">Candidatus Francisella endociliophora</name>
    <dbReference type="NCBI Taxonomy" id="653937"/>
    <lineage>
        <taxon>Bacteria</taxon>
        <taxon>Pseudomonadati</taxon>
        <taxon>Pseudomonadota</taxon>
        <taxon>Gammaproteobacteria</taxon>
        <taxon>Thiotrichales</taxon>
        <taxon>Francisellaceae</taxon>
        <taxon>Francisella</taxon>
    </lineage>
</organism>
<dbReference type="InterPro" id="IPR050931">
    <property type="entry name" value="Mito_Protein_Transport_Metaxin"/>
</dbReference>
<gene>
    <name evidence="3" type="ORF">LO80_09305</name>
</gene>
<dbReference type="CDD" id="cd03080">
    <property type="entry name" value="GST_N_Metaxin_like"/>
    <property type="match status" value="1"/>
</dbReference>
<evidence type="ECO:0000259" key="2">
    <source>
        <dbReference type="Pfam" id="PF17172"/>
    </source>
</evidence>
<dbReference type="eggNOG" id="COG0625">
    <property type="taxonomic scope" value="Bacteria"/>
</dbReference>
<dbReference type="STRING" id="1547445.LO80_09305"/>
<dbReference type="InterPro" id="IPR026928">
    <property type="entry name" value="FAX/IsoI-like"/>
</dbReference>
<feature type="domain" description="Metaxin glutathione S-transferase" evidence="1">
    <location>
        <begin position="167"/>
        <end position="228"/>
    </location>
</feature>
<accession>A0A097ERH6</accession>
<dbReference type="EMBL" id="CP009574">
    <property type="protein sequence ID" value="AIT10147.1"/>
    <property type="molecule type" value="Genomic_DNA"/>
</dbReference>
<dbReference type="InterPro" id="IPR036282">
    <property type="entry name" value="Glutathione-S-Trfase_C_sf"/>
</dbReference>
<dbReference type="Proteomes" id="UP000029672">
    <property type="component" value="Chromosome"/>
</dbReference>
<dbReference type="SFLD" id="SFLDS00019">
    <property type="entry name" value="Glutathione_Transferase_(cytos"/>
    <property type="match status" value="1"/>
</dbReference>
<evidence type="ECO:0000259" key="1">
    <source>
        <dbReference type="Pfam" id="PF17171"/>
    </source>
</evidence>
<dbReference type="InterPro" id="IPR040079">
    <property type="entry name" value="Glutathione_S-Trfase"/>
</dbReference>
<dbReference type="Pfam" id="PF17172">
    <property type="entry name" value="GST_N_4"/>
    <property type="match status" value="1"/>
</dbReference>
<feature type="domain" description="Thioredoxin-like fold" evidence="2">
    <location>
        <begin position="20"/>
        <end position="117"/>
    </location>
</feature>
<dbReference type="HOGENOM" id="CLU_044137_4_0_6"/>
<dbReference type="PANTHER" id="PTHR12289">
    <property type="entry name" value="METAXIN RELATED"/>
    <property type="match status" value="1"/>
</dbReference>
<dbReference type="SFLD" id="SFLDG01180">
    <property type="entry name" value="SUF1"/>
    <property type="match status" value="1"/>
</dbReference>
<proteinExistence type="predicted"/>
<dbReference type="AlphaFoldDB" id="A0A097ERH6"/>
<dbReference type="GO" id="GO:0005737">
    <property type="term" value="C:cytoplasm"/>
    <property type="evidence" value="ECO:0007669"/>
    <property type="project" value="TreeGrafter"/>
</dbReference>
<keyword evidence="4" id="KW-1185">Reference proteome</keyword>
<sequence>MMIHLHQLPKLKDKEYSCSPFCMKLELYLKAMDLNYQNHFNLEFNKSPTGKMPYIEMAGKKFADSNLIIQMLEQQNENSIDEHLTLEQKAISIAFIRLCEDSLYPIGVYSRWADKNNDSWKKDFIESTGLPKAMATIVYPVARKNVLRQLKANGITKLTSSEIYSKAEKDLQAIADFLDSRLYFFNDKTSLVDIVAFSFIKNLSDGSCGKKIQNFVSNLNLAAFMENMQQKFDIR</sequence>
<dbReference type="SUPFAM" id="SSF47616">
    <property type="entry name" value="GST C-terminal domain-like"/>
    <property type="match status" value="1"/>
</dbReference>